<dbReference type="AlphaFoldDB" id="A0AAV1PZI2"/>
<protein>
    <submittedName>
        <fullName evidence="2">Uncharacterized protein</fullName>
    </submittedName>
</protein>
<name>A0AAV1PZI2_SCOSC</name>
<gene>
    <name evidence="2" type="ORF">FSCOSCO3_A003029</name>
</gene>
<feature type="region of interest" description="Disordered" evidence="1">
    <location>
        <begin position="48"/>
        <end position="78"/>
    </location>
</feature>
<dbReference type="Proteomes" id="UP001314229">
    <property type="component" value="Unassembled WGS sequence"/>
</dbReference>
<dbReference type="EMBL" id="CAWUFR010000354">
    <property type="protein sequence ID" value="CAK6976555.1"/>
    <property type="molecule type" value="Genomic_DNA"/>
</dbReference>
<organism evidence="2 3">
    <name type="scientific">Scomber scombrus</name>
    <name type="common">Atlantic mackerel</name>
    <name type="synonym">Scomber vernalis</name>
    <dbReference type="NCBI Taxonomy" id="13677"/>
    <lineage>
        <taxon>Eukaryota</taxon>
        <taxon>Metazoa</taxon>
        <taxon>Chordata</taxon>
        <taxon>Craniata</taxon>
        <taxon>Vertebrata</taxon>
        <taxon>Euteleostomi</taxon>
        <taxon>Actinopterygii</taxon>
        <taxon>Neopterygii</taxon>
        <taxon>Teleostei</taxon>
        <taxon>Neoteleostei</taxon>
        <taxon>Acanthomorphata</taxon>
        <taxon>Pelagiaria</taxon>
        <taxon>Scombriformes</taxon>
        <taxon>Scombridae</taxon>
        <taxon>Scomber</taxon>
    </lineage>
</organism>
<keyword evidence="3" id="KW-1185">Reference proteome</keyword>
<evidence type="ECO:0000313" key="3">
    <source>
        <dbReference type="Proteomes" id="UP001314229"/>
    </source>
</evidence>
<accession>A0AAV1PZI2</accession>
<evidence type="ECO:0000313" key="2">
    <source>
        <dbReference type="EMBL" id="CAK6976555.1"/>
    </source>
</evidence>
<evidence type="ECO:0000256" key="1">
    <source>
        <dbReference type="SAM" id="MobiDB-lite"/>
    </source>
</evidence>
<proteinExistence type="predicted"/>
<sequence>MTPCEYVIHTHVAVMALRLRVAGRSKDNRWIDNRSVSFCCLLQLSLPDRSRTESERRDPNSRFFTERRARFEPGDASK</sequence>
<comment type="caution">
    <text evidence="2">The sequence shown here is derived from an EMBL/GenBank/DDBJ whole genome shotgun (WGS) entry which is preliminary data.</text>
</comment>
<reference evidence="2 3" key="1">
    <citation type="submission" date="2024-01" db="EMBL/GenBank/DDBJ databases">
        <authorList>
            <person name="Alioto T."/>
            <person name="Alioto T."/>
            <person name="Gomez Garrido J."/>
        </authorList>
    </citation>
    <scope>NUCLEOTIDE SEQUENCE [LARGE SCALE GENOMIC DNA]</scope>
</reference>